<keyword evidence="3 4" id="KW-0285">Flavoprotein</keyword>
<dbReference type="Gene3D" id="3.40.50.1950">
    <property type="entry name" value="Flavin prenyltransferase-like"/>
    <property type="match status" value="1"/>
</dbReference>
<organism evidence="7 8">
    <name type="scientific">Candidatus Electronema aureum</name>
    <dbReference type="NCBI Taxonomy" id="2005002"/>
    <lineage>
        <taxon>Bacteria</taxon>
        <taxon>Pseudomonadati</taxon>
        <taxon>Thermodesulfobacteriota</taxon>
        <taxon>Desulfobulbia</taxon>
        <taxon>Desulfobulbales</taxon>
        <taxon>Desulfobulbaceae</taxon>
        <taxon>Candidatus Electronema</taxon>
    </lineage>
</organism>
<comment type="caution">
    <text evidence="3">Lacks conserved residue(s) required for the propagation of feature annotation.</text>
</comment>
<dbReference type="GO" id="GO:0015941">
    <property type="term" value="P:pantothenate catabolic process"/>
    <property type="evidence" value="ECO:0007669"/>
    <property type="project" value="InterPro"/>
</dbReference>
<keyword evidence="1 3" id="KW-0210">Decarboxylase</keyword>
<dbReference type="HAMAP" id="MF_02225">
    <property type="entry name" value="CoaBC"/>
    <property type="match status" value="1"/>
</dbReference>
<dbReference type="EMBL" id="NQJD01000012">
    <property type="protein sequence ID" value="TAA75063.1"/>
    <property type="molecule type" value="Genomic_DNA"/>
</dbReference>
<feature type="binding site" evidence="3">
    <location>
        <begin position="306"/>
        <end position="309"/>
    </location>
    <ligand>
        <name>CTP</name>
        <dbReference type="ChEBI" id="CHEBI:37563"/>
    </ligand>
</feature>
<dbReference type="SUPFAM" id="SSF102645">
    <property type="entry name" value="CoaB-like"/>
    <property type="match status" value="1"/>
</dbReference>
<dbReference type="PANTHER" id="PTHR14359:SF6">
    <property type="entry name" value="PHOSPHOPANTOTHENOYLCYSTEINE DECARBOXYLASE"/>
    <property type="match status" value="1"/>
</dbReference>
<dbReference type="InterPro" id="IPR007085">
    <property type="entry name" value="DNA/pantothenate-metab_flavo_C"/>
</dbReference>
<sequence length="410" mass="43309">MIIEQTTLLRGKKILFGVSGSIAAFKAAGWVSSLTKEEAQVTVVMTAAATRFVTPLTFAALSGNEVQSDIFAGGMAHIALPAAVDAVLIAPATAQTVARLAYGFADDLLSAAVLACSSPVLICPAMNSKMLTHPATQRNLATLREFGYTIVEPESGRLACGEEGAGRLAAWDTVRETLLGLLATQDMAEQQVLITAGPTREPLDPARFLSNRSSGKMGYALARTAKRRGAAVTLISGPVALEPPPGVAVIHVETALEMAEAVSRSAAAASIVVKAAAVADFRAAAFSAHKIKKTVTEPLLELAANPDILASLGRNRRPDQLLIGFAAESDSHEAEGRRKLLAKKADLIVVNDILGKNTGFEADTNQVTLITLETAETLELLSKEETADRIWDKAITLLHSKRMKHGTEQV</sequence>
<evidence type="ECO:0000256" key="4">
    <source>
        <dbReference type="RuleBase" id="RU364078"/>
    </source>
</evidence>
<dbReference type="EC" id="6.3.2.5" evidence="3"/>
<keyword evidence="3" id="KW-0460">Magnesium</keyword>
<dbReference type="Pfam" id="PF04127">
    <property type="entry name" value="DFP"/>
    <property type="match status" value="1"/>
</dbReference>
<comment type="caution">
    <text evidence="7">The sequence shown here is derived from an EMBL/GenBank/DDBJ whole genome shotgun (WGS) entry which is preliminary data.</text>
</comment>
<protein>
    <recommendedName>
        <fullName evidence="3">Coenzyme A biosynthesis bifunctional protein CoaBC</fullName>
    </recommendedName>
    <alternativeName>
        <fullName evidence="3">DNA/pantothenate metabolism flavoprotein</fullName>
    </alternativeName>
    <alternativeName>
        <fullName evidence="3">Phosphopantothenoylcysteine synthetase/decarboxylase</fullName>
        <shortName evidence="3">PPCS-PPCDC</shortName>
    </alternativeName>
    <domain>
        <recommendedName>
            <fullName evidence="3">Phosphopantothenoylcysteine decarboxylase</fullName>
            <shortName evidence="3">PPC decarboxylase</shortName>
            <shortName evidence="3">PPC-DC</shortName>
            <ecNumber evidence="3">4.1.1.36</ecNumber>
        </recommendedName>
        <alternativeName>
            <fullName evidence="3">CoaC</fullName>
        </alternativeName>
    </domain>
    <domain>
        <recommendedName>
            <fullName evidence="3">Phosphopantothenate--cysteine ligase</fullName>
            <ecNumber evidence="3">6.3.2.5</ecNumber>
        </recommendedName>
        <alternativeName>
            <fullName evidence="3">CoaB</fullName>
        </alternativeName>
        <alternativeName>
            <fullName evidence="3">Phosphopantothenoylcysteine synthetase</fullName>
            <shortName evidence="3">PPC synthetase</shortName>
            <shortName evidence="3">PPC-S</shortName>
        </alternativeName>
    </domain>
</protein>
<dbReference type="Gene3D" id="3.40.50.10300">
    <property type="entry name" value="CoaB-like"/>
    <property type="match status" value="1"/>
</dbReference>
<accession>A0A521G219</accession>
<feature type="binding site" evidence="3">
    <location>
        <position position="280"/>
    </location>
    <ligand>
        <name>CTP</name>
        <dbReference type="ChEBI" id="CHEBI:37563"/>
    </ligand>
</feature>
<comment type="catalytic activity">
    <reaction evidence="3 4">
        <text>(R)-4'-phosphopantothenate + L-cysteine + CTP = N-[(R)-4-phosphopantothenoyl]-L-cysteine + CMP + diphosphate + H(+)</text>
        <dbReference type="Rhea" id="RHEA:19397"/>
        <dbReference type="ChEBI" id="CHEBI:10986"/>
        <dbReference type="ChEBI" id="CHEBI:15378"/>
        <dbReference type="ChEBI" id="CHEBI:33019"/>
        <dbReference type="ChEBI" id="CHEBI:35235"/>
        <dbReference type="ChEBI" id="CHEBI:37563"/>
        <dbReference type="ChEBI" id="CHEBI:59458"/>
        <dbReference type="ChEBI" id="CHEBI:60377"/>
        <dbReference type="EC" id="6.3.2.5"/>
    </reaction>
</comment>
<dbReference type="Pfam" id="PF02441">
    <property type="entry name" value="Flavoprotein"/>
    <property type="match status" value="1"/>
</dbReference>
<keyword evidence="3 4" id="KW-0436">Ligase</keyword>
<dbReference type="AlphaFoldDB" id="A0A521G219"/>
<dbReference type="InterPro" id="IPR005252">
    <property type="entry name" value="CoaBC"/>
</dbReference>
<evidence type="ECO:0000313" key="7">
    <source>
        <dbReference type="EMBL" id="TAA75063.1"/>
    </source>
</evidence>
<dbReference type="GO" id="GO:0046872">
    <property type="term" value="F:metal ion binding"/>
    <property type="evidence" value="ECO:0007669"/>
    <property type="project" value="UniProtKB-KW"/>
</dbReference>
<name>A0A521G219_9BACT</name>
<comment type="catalytic activity">
    <reaction evidence="3 4">
        <text>N-[(R)-4-phosphopantothenoyl]-L-cysteine + H(+) = (R)-4'-phosphopantetheine + CO2</text>
        <dbReference type="Rhea" id="RHEA:16793"/>
        <dbReference type="ChEBI" id="CHEBI:15378"/>
        <dbReference type="ChEBI" id="CHEBI:16526"/>
        <dbReference type="ChEBI" id="CHEBI:59458"/>
        <dbReference type="ChEBI" id="CHEBI:61723"/>
        <dbReference type="EC" id="4.1.1.36"/>
    </reaction>
</comment>
<evidence type="ECO:0000256" key="1">
    <source>
        <dbReference type="ARBA" id="ARBA00022793"/>
    </source>
</evidence>
<comment type="cofactor">
    <cofactor evidence="3">
        <name>FMN</name>
        <dbReference type="ChEBI" id="CHEBI:58210"/>
    </cofactor>
    <text evidence="3">Binds 1 FMN per subunit.</text>
</comment>
<comment type="similarity">
    <text evidence="3 4">In the C-terminal section; belongs to the PPC synthetase family.</text>
</comment>
<feature type="binding site" evidence="3">
    <location>
        <position position="343"/>
    </location>
    <ligand>
        <name>CTP</name>
        <dbReference type="ChEBI" id="CHEBI:37563"/>
    </ligand>
</feature>
<evidence type="ECO:0000313" key="8">
    <source>
        <dbReference type="Proteomes" id="UP000316238"/>
    </source>
</evidence>
<evidence type="ECO:0000259" key="5">
    <source>
        <dbReference type="Pfam" id="PF02441"/>
    </source>
</evidence>
<gene>
    <name evidence="3" type="primary">coaBC</name>
    <name evidence="7" type="ORF">CDV28_11237</name>
</gene>
<dbReference type="UniPathway" id="UPA00241">
    <property type="reaction ID" value="UER00353"/>
</dbReference>
<feature type="region of interest" description="Phosphopantothenoylcysteine decarboxylase" evidence="3">
    <location>
        <begin position="1"/>
        <end position="191"/>
    </location>
</feature>
<feature type="active site" description="Proton donor" evidence="3">
    <location>
        <position position="160"/>
    </location>
</feature>
<dbReference type="SUPFAM" id="SSF52507">
    <property type="entry name" value="Homo-oligomeric flavin-containing Cys decarboxylases, HFCD"/>
    <property type="match status" value="1"/>
</dbReference>
<keyword evidence="3 4" id="KW-0288">FMN</keyword>
<dbReference type="GO" id="GO:0071513">
    <property type="term" value="C:phosphopantothenoylcysteine decarboxylase complex"/>
    <property type="evidence" value="ECO:0007669"/>
    <property type="project" value="TreeGrafter"/>
</dbReference>
<dbReference type="GO" id="GO:0004632">
    <property type="term" value="F:phosphopantothenate--cysteine ligase activity"/>
    <property type="evidence" value="ECO:0007669"/>
    <property type="project" value="UniProtKB-UniRule"/>
</dbReference>
<comment type="pathway">
    <text evidence="3 4">Cofactor biosynthesis; coenzyme A biosynthesis; CoA from (R)-pantothenate: step 2/5.</text>
</comment>
<evidence type="ECO:0000256" key="2">
    <source>
        <dbReference type="ARBA" id="ARBA00023239"/>
    </source>
</evidence>
<dbReference type="InterPro" id="IPR003382">
    <property type="entry name" value="Flavoprotein"/>
</dbReference>
<keyword evidence="3" id="KW-0479">Metal-binding</keyword>
<feature type="domain" description="Flavoprotein" evidence="5">
    <location>
        <begin position="12"/>
        <end position="174"/>
    </location>
</feature>
<feature type="binding site" evidence="3">
    <location>
        <position position="290"/>
    </location>
    <ligand>
        <name>CTP</name>
        <dbReference type="ChEBI" id="CHEBI:37563"/>
    </ligand>
</feature>
<dbReference type="InterPro" id="IPR035929">
    <property type="entry name" value="CoaB-like_sf"/>
</dbReference>
<comment type="function">
    <text evidence="3">Catalyzes two sequential steps in the biosynthesis of coenzyme A. In the first step cysteine is conjugated to 4'-phosphopantothenate to form 4-phosphopantothenoylcysteine. In the second step the latter compound is decarboxylated to form 4'-phosphopantotheine.</text>
</comment>
<comment type="cofactor">
    <cofactor evidence="3">
        <name>Mg(2+)</name>
        <dbReference type="ChEBI" id="CHEBI:18420"/>
    </cofactor>
</comment>
<reference evidence="7" key="1">
    <citation type="submission" date="2017-07" db="EMBL/GenBank/DDBJ databases">
        <title>The cable genome - Insights into the physiology and evolution of filamentous bacteria capable of sulfide oxidation via long distance electron transfer.</title>
        <authorList>
            <person name="Thorup C."/>
            <person name="Bjerg J.T."/>
            <person name="Schreiber L."/>
            <person name="Nielsen L.P."/>
            <person name="Kjeldsen K.U."/>
            <person name="Boesen T."/>
            <person name="Boggild A."/>
            <person name="Meysman F."/>
            <person name="Geelhoed J."/>
            <person name="Schramm A."/>
        </authorList>
    </citation>
    <scope>NUCLEOTIDE SEQUENCE [LARGE SCALE GENOMIC DNA]</scope>
    <source>
        <strain evidence="7">GS</strain>
    </source>
</reference>
<feature type="binding site" evidence="3">
    <location>
        <position position="339"/>
    </location>
    <ligand>
        <name>CTP</name>
        <dbReference type="ChEBI" id="CHEBI:37563"/>
    </ligand>
</feature>
<dbReference type="EC" id="4.1.1.36" evidence="3"/>
<keyword evidence="3" id="KW-0511">Multifunctional enzyme</keyword>
<dbReference type="GO" id="GO:0015937">
    <property type="term" value="P:coenzyme A biosynthetic process"/>
    <property type="evidence" value="ECO:0007669"/>
    <property type="project" value="UniProtKB-UniRule"/>
</dbReference>
<feature type="region of interest" description="Phosphopantothenate--cysteine ligase" evidence="3">
    <location>
        <begin position="192"/>
        <end position="410"/>
    </location>
</feature>
<feature type="domain" description="DNA/pantothenate metabolism flavoprotein C-terminal" evidence="6">
    <location>
        <begin position="188"/>
        <end position="395"/>
    </location>
</feature>
<keyword evidence="8" id="KW-1185">Reference proteome</keyword>
<dbReference type="GO" id="GO:0004633">
    <property type="term" value="F:phosphopantothenoylcysteine decarboxylase activity"/>
    <property type="evidence" value="ECO:0007669"/>
    <property type="project" value="UniProtKB-UniRule"/>
</dbReference>
<comment type="pathway">
    <text evidence="3 4">Cofactor biosynthesis; coenzyme A biosynthesis; CoA from (R)-pantothenate: step 3/5.</text>
</comment>
<evidence type="ECO:0000256" key="3">
    <source>
        <dbReference type="HAMAP-Rule" id="MF_02225"/>
    </source>
</evidence>
<proteinExistence type="inferred from homology"/>
<dbReference type="GO" id="GO:0010181">
    <property type="term" value="F:FMN binding"/>
    <property type="evidence" value="ECO:0007669"/>
    <property type="project" value="UniProtKB-UniRule"/>
</dbReference>
<dbReference type="InterPro" id="IPR036551">
    <property type="entry name" value="Flavin_trans-like"/>
</dbReference>
<evidence type="ECO:0000259" key="6">
    <source>
        <dbReference type="Pfam" id="PF04127"/>
    </source>
</evidence>
<keyword evidence="2 3" id="KW-0456">Lyase</keyword>
<comment type="function">
    <text evidence="4">Catalyzes two steps in the biosynthesis of coenzyme A. In the first step cysteine is conjugated to 4'-phosphopantothenate to form 4-phosphopantothenoylcysteine, in the latter compound is decarboxylated to form 4'-phosphopantotheine.</text>
</comment>
<dbReference type="PANTHER" id="PTHR14359">
    <property type="entry name" value="HOMO-OLIGOMERIC FLAVIN CONTAINING CYS DECARBOXYLASE FAMILY"/>
    <property type="match status" value="1"/>
</dbReference>
<feature type="binding site" evidence="3">
    <location>
        <position position="325"/>
    </location>
    <ligand>
        <name>CTP</name>
        <dbReference type="ChEBI" id="CHEBI:37563"/>
    </ligand>
</feature>
<comment type="similarity">
    <text evidence="3 4">In the N-terminal section; belongs to the HFCD (homo-oligomeric flavin containing Cys decarboxylase) superfamily.</text>
</comment>
<dbReference type="NCBIfam" id="TIGR00521">
    <property type="entry name" value="coaBC_dfp"/>
    <property type="match status" value="1"/>
</dbReference>
<dbReference type="Proteomes" id="UP000316238">
    <property type="component" value="Unassembled WGS sequence"/>
</dbReference>